<protein>
    <recommendedName>
        <fullName evidence="6">Tat pathway signal sequence</fullName>
    </recommendedName>
</protein>
<comment type="similarity">
    <text evidence="1">Belongs to the ustYa family.</text>
</comment>
<dbReference type="RefSeq" id="XP_037160163.1">
    <property type="nucleotide sequence ID" value="XM_037312931.1"/>
</dbReference>
<evidence type="ECO:0000256" key="3">
    <source>
        <dbReference type="SAM" id="Phobius"/>
    </source>
</evidence>
<gene>
    <name evidence="4" type="ORF">HO173_011047</name>
</gene>
<dbReference type="GO" id="GO:0043386">
    <property type="term" value="P:mycotoxin biosynthetic process"/>
    <property type="evidence" value="ECO:0007669"/>
    <property type="project" value="InterPro"/>
</dbReference>
<accession>A0A8H6FLE6</accession>
<dbReference type="PANTHER" id="PTHR33365">
    <property type="entry name" value="YALI0B05434P"/>
    <property type="match status" value="1"/>
</dbReference>
<comment type="caution">
    <text evidence="4">The sequence shown here is derived from an EMBL/GenBank/DDBJ whole genome shotgun (WGS) entry which is preliminary data.</text>
</comment>
<keyword evidence="3" id="KW-1133">Transmembrane helix</keyword>
<keyword evidence="5" id="KW-1185">Reference proteome</keyword>
<feature type="transmembrane region" description="Helical" evidence="3">
    <location>
        <begin position="65"/>
        <end position="89"/>
    </location>
</feature>
<evidence type="ECO:0000256" key="2">
    <source>
        <dbReference type="SAM" id="MobiDB-lite"/>
    </source>
</evidence>
<evidence type="ECO:0000256" key="1">
    <source>
        <dbReference type="ARBA" id="ARBA00035112"/>
    </source>
</evidence>
<sequence>MPLQPDGKSLVREMSDSSSSSFPLLKAKSTSGDSDYNEETLNDAEAKAPSQSHFRSWARRHQGGWIVLHLCIIMAYTTFYVLALCGVLASSVDCGFKHSEVGPQDLLLTPMHEAVKHQVRTVRNSVNATSKYKGPPSPEVDRAWRDLFNNNNLRVSAEDMKLLNRTSVMFNDGSGDFLATPDTYHQLHCLWYIFQNVHSEFYTVNPTIVSVSDHVDHCIDSIRIFIQCHATTSVQTYSWIPNMRIPFPNFEVPNVCVEWGTYDKWVKRHSVDEYEPGLLIHPTLGPSFPDGKPKHEFHHVPHSE</sequence>
<keyword evidence="3" id="KW-0812">Transmembrane</keyword>
<dbReference type="Proteomes" id="UP000578531">
    <property type="component" value="Unassembled WGS sequence"/>
</dbReference>
<dbReference type="InterPro" id="IPR021765">
    <property type="entry name" value="UstYa-like"/>
</dbReference>
<dbReference type="GeneID" id="59292693"/>
<dbReference type="OrthoDB" id="3687641at2759"/>
<evidence type="ECO:0000313" key="4">
    <source>
        <dbReference type="EMBL" id="KAF6230695.1"/>
    </source>
</evidence>
<dbReference type="AlphaFoldDB" id="A0A8H6FLE6"/>
<dbReference type="EMBL" id="JACCJC010000065">
    <property type="protein sequence ID" value="KAF6230695.1"/>
    <property type="molecule type" value="Genomic_DNA"/>
</dbReference>
<reference evidence="4 5" key="1">
    <citation type="journal article" date="2020" name="Genomics">
        <title>Complete, high-quality genomes from long-read metagenomic sequencing of two wolf lichen thalli reveals enigmatic genome architecture.</title>
        <authorList>
            <person name="McKenzie S.K."/>
            <person name="Walston R.F."/>
            <person name="Allen J.L."/>
        </authorList>
    </citation>
    <scope>NUCLEOTIDE SEQUENCE [LARGE SCALE GENOMIC DNA]</scope>
    <source>
        <strain evidence="4">WasteWater2</strain>
    </source>
</reference>
<organism evidence="4 5">
    <name type="scientific">Letharia columbiana</name>
    <dbReference type="NCBI Taxonomy" id="112416"/>
    <lineage>
        <taxon>Eukaryota</taxon>
        <taxon>Fungi</taxon>
        <taxon>Dikarya</taxon>
        <taxon>Ascomycota</taxon>
        <taxon>Pezizomycotina</taxon>
        <taxon>Lecanoromycetes</taxon>
        <taxon>OSLEUM clade</taxon>
        <taxon>Lecanoromycetidae</taxon>
        <taxon>Lecanorales</taxon>
        <taxon>Lecanorineae</taxon>
        <taxon>Parmeliaceae</taxon>
        <taxon>Letharia</taxon>
    </lineage>
</organism>
<evidence type="ECO:0000313" key="5">
    <source>
        <dbReference type="Proteomes" id="UP000578531"/>
    </source>
</evidence>
<feature type="region of interest" description="Disordered" evidence="2">
    <location>
        <begin position="1"/>
        <end position="48"/>
    </location>
</feature>
<name>A0A8H6FLE6_9LECA</name>
<evidence type="ECO:0008006" key="6">
    <source>
        <dbReference type="Google" id="ProtNLM"/>
    </source>
</evidence>
<dbReference type="PANTHER" id="PTHR33365:SF12">
    <property type="entry name" value="TAT PATHWAY SIGNAL SEQUENCE"/>
    <property type="match status" value="1"/>
</dbReference>
<dbReference type="Pfam" id="PF11807">
    <property type="entry name" value="UstYa"/>
    <property type="match status" value="1"/>
</dbReference>
<proteinExistence type="inferred from homology"/>
<keyword evidence="3" id="KW-0472">Membrane</keyword>